<keyword evidence="4" id="KW-1185">Reference proteome</keyword>
<protein>
    <submittedName>
        <fullName evidence="3">Phospholipid/cholesterol/gamma-HCH transport system substrate-binding protein</fullName>
    </submittedName>
</protein>
<evidence type="ECO:0000259" key="2">
    <source>
        <dbReference type="Pfam" id="PF11887"/>
    </source>
</evidence>
<dbReference type="OrthoDB" id="5241191at2"/>
<dbReference type="InterPro" id="IPR003399">
    <property type="entry name" value="Mce/MlaD"/>
</dbReference>
<evidence type="ECO:0000313" key="4">
    <source>
        <dbReference type="Proteomes" id="UP000199019"/>
    </source>
</evidence>
<dbReference type="NCBIfam" id="TIGR00996">
    <property type="entry name" value="Mtu_fam_mce"/>
    <property type="match status" value="1"/>
</dbReference>
<dbReference type="Pfam" id="PF11887">
    <property type="entry name" value="Mce4_CUP1"/>
    <property type="match status" value="1"/>
</dbReference>
<dbReference type="InterPro" id="IPR005693">
    <property type="entry name" value="Mce"/>
</dbReference>
<dbReference type="Pfam" id="PF02470">
    <property type="entry name" value="MlaD"/>
    <property type="match status" value="1"/>
</dbReference>
<dbReference type="PANTHER" id="PTHR33371:SF18">
    <property type="entry name" value="MCE-FAMILY PROTEIN MCE3C"/>
    <property type="match status" value="1"/>
</dbReference>
<evidence type="ECO:0000313" key="3">
    <source>
        <dbReference type="EMBL" id="SER82559.1"/>
    </source>
</evidence>
<reference evidence="4" key="1">
    <citation type="submission" date="2016-10" db="EMBL/GenBank/DDBJ databases">
        <authorList>
            <person name="Varghese N."/>
            <person name="Submissions S."/>
        </authorList>
    </citation>
    <scope>NUCLEOTIDE SEQUENCE [LARGE SCALE GENOMIC DNA]</scope>
    <source>
        <strain evidence="4">CGMCC 1.6963</strain>
    </source>
</reference>
<organism evidence="3 4">
    <name type="scientific">Pedococcus cremeus</name>
    <dbReference type="NCBI Taxonomy" id="587636"/>
    <lineage>
        <taxon>Bacteria</taxon>
        <taxon>Bacillati</taxon>
        <taxon>Actinomycetota</taxon>
        <taxon>Actinomycetes</taxon>
        <taxon>Micrococcales</taxon>
        <taxon>Intrasporangiaceae</taxon>
        <taxon>Pedococcus</taxon>
    </lineage>
</organism>
<proteinExistence type="predicted"/>
<accession>A0A1H9SEE1</accession>
<dbReference type="EMBL" id="FOHB01000001">
    <property type="protein sequence ID" value="SER82559.1"/>
    <property type="molecule type" value="Genomic_DNA"/>
</dbReference>
<sequence>MSIPFRERNPVPIGAAGLLVIAVLLALAFNVQSLPLVGGGDHYKAAFSEAGGLRDGDDVRIAGVKVGKVTGIDLAGDHVLVDFRITEDVAFGAQTGASVRMKTLLGQKYLALEPAGSGQLKQGSEIPLDRTVSSYDVVNAFTDLAQTAERIDTDQLAKSLDVMATEFKDSPPHVRAALNGLTRLSRTIASRDAELKRLLASAHAVTGTVAERNKALETLIKDADLLMEELNARRDAIHTLFTNTSAMAQQVTALVRENRAELKPALDQLTKVLAVLQKHEKDLNDTIAAMAPFTRMFSNVLGTGRWFDTYIANLTVPVGAPGVKTK</sequence>
<feature type="domain" description="Mce/MlaD" evidence="1">
    <location>
        <begin position="40"/>
        <end position="114"/>
    </location>
</feature>
<name>A0A1H9SEE1_9MICO</name>
<dbReference type="Proteomes" id="UP000199019">
    <property type="component" value="Unassembled WGS sequence"/>
</dbReference>
<dbReference type="AlphaFoldDB" id="A0A1H9SEE1"/>
<feature type="domain" description="Mammalian cell entry C-terminal" evidence="2">
    <location>
        <begin position="119"/>
        <end position="304"/>
    </location>
</feature>
<dbReference type="PANTHER" id="PTHR33371">
    <property type="entry name" value="INTERMEMBRANE PHOSPHOLIPID TRANSPORT SYSTEM BINDING PROTEIN MLAD-RELATED"/>
    <property type="match status" value="1"/>
</dbReference>
<gene>
    <name evidence="3" type="ORF">SAMN05216199_1351</name>
</gene>
<dbReference type="InterPro" id="IPR024516">
    <property type="entry name" value="Mce_C"/>
</dbReference>
<dbReference type="PRINTS" id="PR01782">
    <property type="entry name" value="MCEVIRFACTOR"/>
</dbReference>
<dbReference type="GO" id="GO:0005576">
    <property type="term" value="C:extracellular region"/>
    <property type="evidence" value="ECO:0007669"/>
    <property type="project" value="TreeGrafter"/>
</dbReference>
<dbReference type="STRING" id="587636.SAMN05216199_1351"/>
<dbReference type="RefSeq" id="WP_091756403.1">
    <property type="nucleotide sequence ID" value="NZ_FOHB01000001.1"/>
</dbReference>
<evidence type="ECO:0000259" key="1">
    <source>
        <dbReference type="Pfam" id="PF02470"/>
    </source>
</evidence>
<dbReference type="InterPro" id="IPR052336">
    <property type="entry name" value="MlaD_Phospholipid_Transporter"/>
</dbReference>